<dbReference type="EMBL" id="JAFJZO010000021">
    <property type="protein sequence ID" value="KAG5505697.1"/>
    <property type="molecule type" value="Genomic_DNA"/>
</dbReference>
<evidence type="ECO:0000256" key="1">
    <source>
        <dbReference type="SAM" id="MobiDB-lite"/>
    </source>
</evidence>
<dbReference type="OrthoDB" id="266780at2759"/>
<feature type="region of interest" description="Disordered" evidence="1">
    <location>
        <begin position="358"/>
        <end position="397"/>
    </location>
</feature>
<evidence type="ECO:0000313" key="3">
    <source>
        <dbReference type="Proteomes" id="UP000674318"/>
    </source>
</evidence>
<keyword evidence="3" id="KW-1185">Reference proteome</keyword>
<evidence type="ECO:0000313" key="2">
    <source>
        <dbReference type="EMBL" id="KAG5505697.1"/>
    </source>
</evidence>
<dbReference type="KEGG" id="phet:94291079"/>
<dbReference type="GeneID" id="94291079"/>
<organism evidence="2 3">
    <name type="scientific">Porcisia hertigi</name>
    <dbReference type="NCBI Taxonomy" id="2761500"/>
    <lineage>
        <taxon>Eukaryota</taxon>
        <taxon>Discoba</taxon>
        <taxon>Euglenozoa</taxon>
        <taxon>Kinetoplastea</taxon>
        <taxon>Metakinetoplastina</taxon>
        <taxon>Trypanosomatida</taxon>
        <taxon>Trypanosomatidae</taxon>
        <taxon>Leishmaniinae</taxon>
        <taxon>Porcisia</taxon>
    </lineage>
</organism>
<protein>
    <submittedName>
        <fullName evidence="2">Uncharacterized protein</fullName>
    </submittedName>
</protein>
<dbReference type="AlphaFoldDB" id="A0A836IHL2"/>
<proteinExistence type="predicted"/>
<dbReference type="Proteomes" id="UP000674318">
    <property type="component" value="Chromosome 21"/>
</dbReference>
<name>A0A836IHL2_9TRYP</name>
<reference evidence="2 3" key="1">
    <citation type="submission" date="2021-02" db="EMBL/GenBank/DDBJ databases">
        <title>Porcisia hertigi Genome sequencing and assembly.</title>
        <authorList>
            <person name="Almutairi H."/>
            <person name="Gatherer D."/>
        </authorList>
    </citation>
    <scope>NUCLEOTIDE SEQUENCE [LARGE SCALE GENOMIC DNA]</scope>
    <source>
        <strain evidence="2 3">C119</strain>
    </source>
</reference>
<sequence length="397" mass="42055">MASFVPFSGYFLESSAIPDSGDDAYTLTDMVPQQRAYHTEAAAAAAHARPLSFANSDYPHQEASLCYPLETSASGNGVTSGAPPGIVTGSPISGTHDDLLRNSQHLIGLLHPSPPLSMLESEETVVAVPEAVNSSSIAADVGGGGRVGAEEDEAANRDAAQIEQCGAHCDAWRLHVHPAVAAAAAGVSLNLGLAADPITAALARQQQQQRRGEPRSPLSPHTLQALCTASAEGRQSRFLAQLTADDVFAPPPLALTWYPSAPPGITKYAERKRTSNDCVVAAMHQHEKSMLAEEEDHGVAEMELADSAPPLRLPRTEELATSREGLPPPSPPLSLCASVCAGISSHGGHIGRCVTDQDNRAATPVSPSVTKTQTNTHRKRDRDERVYEYLSHGRRLR</sequence>
<accession>A0A836IHL2</accession>
<gene>
    <name evidence="2" type="ORF">JKF63_05032</name>
</gene>
<comment type="caution">
    <text evidence="2">The sequence shown here is derived from an EMBL/GenBank/DDBJ whole genome shotgun (WGS) entry which is preliminary data.</text>
</comment>
<dbReference type="RefSeq" id="XP_067757365.1">
    <property type="nucleotide sequence ID" value="XM_067901002.1"/>
</dbReference>
<feature type="compositionally biased region" description="Polar residues" evidence="1">
    <location>
        <begin position="365"/>
        <end position="375"/>
    </location>
</feature>